<dbReference type="Proteomes" id="UP001386955">
    <property type="component" value="Unassembled WGS sequence"/>
</dbReference>
<comment type="similarity">
    <text evidence="2">Belongs to the eukaryotic RPA49/POLR1E RNA polymerase subunit family.</text>
</comment>
<evidence type="ECO:0000256" key="4">
    <source>
        <dbReference type="ARBA" id="ARBA00023163"/>
    </source>
</evidence>
<keyword evidence="7" id="KW-1185">Reference proteome</keyword>
<dbReference type="GO" id="GO:0005730">
    <property type="term" value="C:nucleolus"/>
    <property type="evidence" value="ECO:0007669"/>
    <property type="project" value="UniProtKB-SubCell"/>
</dbReference>
<keyword evidence="3" id="KW-0240">DNA-directed RNA polymerase</keyword>
<gene>
    <name evidence="6" type="ORF">VNO78_04878</name>
</gene>
<accession>A0AAN9XWW3</accession>
<comment type="subcellular location">
    <subcellularLocation>
        <location evidence="1">Nucleus</location>
        <location evidence="1">Nucleolus</location>
    </subcellularLocation>
</comment>
<dbReference type="EMBL" id="JAYMYS010000001">
    <property type="protein sequence ID" value="KAK7413041.1"/>
    <property type="molecule type" value="Genomic_DNA"/>
</dbReference>
<evidence type="ECO:0000256" key="1">
    <source>
        <dbReference type="ARBA" id="ARBA00004604"/>
    </source>
</evidence>
<evidence type="ECO:0000256" key="2">
    <source>
        <dbReference type="ARBA" id="ARBA00009430"/>
    </source>
</evidence>
<comment type="caution">
    <text evidence="6">The sequence shown here is derived from an EMBL/GenBank/DDBJ whole genome shotgun (WGS) entry which is preliminary data.</text>
</comment>
<evidence type="ECO:0008006" key="8">
    <source>
        <dbReference type="Google" id="ProtNLM"/>
    </source>
</evidence>
<reference evidence="6 7" key="1">
    <citation type="submission" date="2024-01" db="EMBL/GenBank/DDBJ databases">
        <title>The genomes of 5 underutilized Papilionoideae crops provide insights into root nodulation and disease resistanc.</title>
        <authorList>
            <person name="Jiang F."/>
        </authorList>
    </citation>
    <scope>NUCLEOTIDE SEQUENCE [LARGE SCALE GENOMIC DNA]</scope>
    <source>
        <strain evidence="6">DUOXIRENSHENG_FW03</strain>
        <tissue evidence="6">Leaves</tissue>
    </source>
</reference>
<protein>
    <recommendedName>
        <fullName evidence="8">DNA-directed RNA polymerase I subunit rpa49</fullName>
    </recommendedName>
</protein>
<dbReference type="GO" id="GO:0003677">
    <property type="term" value="F:DNA binding"/>
    <property type="evidence" value="ECO:0007669"/>
    <property type="project" value="InterPro"/>
</dbReference>
<keyword evidence="4" id="KW-0804">Transcription</keyword>
<dbReference type="AlphaFoldDB" id="A0AAN9XWW3"/>
<proteinExistence type="inferred from homology"/>
<evidence type="ECO:0000313" key="6">
    <source>
        <dbReference type="EMBL" id="KAK7413041.1"/>
    </source>
</evidence>
<organism evidence="6 7">
    <name type="scientific">Psophocarpus tetragonolobus</name>
    <name type="common">Winged bean</name>
    <name type="synonym">Dolichos tetragonolobus</name>
    <dbReference type="NCBI Taxonomy" id="3891"/>
    <lineage>
        <taxon>Eukaryota</taxon>
        <taxon>Viridiplantae</taxon>
        <taxon>Streptophyta</taxon>
        <taxon>Embryophyta</taxon>
        <taxon>Tracheophyta</taxon>
        <taxon>Spermatophyta</taxon>
        <taxon>Magnoliopsida</taxon>
        <taxon>eudicotyledons</taxon>
        <taxon>Gunneridae</taxon>
        <taxon>Pentapetalae</taxon>
        <taxon>rosids</taxon>
        <taxon>fabids</taxon>
        <taxon>Fabales</taxon>
        <taxon>Fabaceae</taxon>
        <taxon>Papilionoideae</taxon>
        <taxon>50 kb inversion clade</taxon>
        <taxon>NPAAA clade</taxon>
        <taxon>indigoferoid/millettioid clade</taxon>
        <taxon>Phaseoleae</taxon>
        <taxon>Psophocarpus</taxon>
    </lineage>
</organism>
<keyword evidence="5" id="KW-0539">Nucleus</keyword>
<name>A0AAN9XWW3_PSOTE</name>
<dbReference type="InterPro" id="IPR009668">
    <property type="entry name" value="RNA_pol-assoc_fac_A49-like"/>
</dbReference>
<evidence type="ECO:0000256" key="3">
    <source>
        <dbReference type="ARBA" id="ARBA00022478"/>
    </source>
</evidence>
<dbReference type="PANTHER" id="PTHR14440">
    <property type="entry name" value="DNA-DIRECTED RNA POLYMERASE I SUBUNIT RPA49"/>
    <property type="match status" value="1"/>
</dbReference>
<dbReference type="GO" id="GO:0006351">
    <property type="term" value="P:DNA-templated transcription"/>
    <property type="evidence" value="ECO:0007669"/>
    <property type="project" value="InterPro"/>
</dbReference>
<evidence type="ECO:0000256" key="5">
    <source>
        <dbReference type="ARBA" id="ARBA00023242"/>
    </source>
</evidence>
<evidence type="ECO:0000313" key="7">
    <source>
        <dbReference type="Proteomes" id="UP001386955"/>
    </source>
</evidence>
<dbReference type="GO" id="GO:0000428">
    <property type="term" value="C:DNA-directed RNA polymerase complex"/>
    <property type="evidence" value="ECO:0007669"/>
    <property type="project" value="UniProtKB-KW"/>
</dbReference>
<sequence>MLTARYAPCRTRCAPCSTIFTHVVHPHSAFLVVLLFSSHATLIVVRRATLATPLSLCHSHCAAPLSLSRLSRRATTLALASHCVAFLLVDKFSSGFNWGLGFCSVITDATIRSLLPSRHEPFLKLSAMDSDTEETKYKLAKKEKNKKHKKKKDVPPQPGRIEVEVEVVHEHPNKTPPVVGYFPSGFDPVKNHGGDGSGPSDFQVYRHRNMPKRLQLVVRPPGSSVEFVGTSFSGEAAAGHRAMYALGVLDKEAGSLKIVPIAGNKIFRLEPKVKGVRTSELEPAHSTLEEMTPQQKFAETTAIWGTKKDIEKAKKKLALTQDDDPDSQRNLDVKLKNVVVNKKALENTEYHVSRNIPPYDTSATTPQEAYVLDKIILKGEWDYLDDIYNNLQQEKEANFSSYPSFVRNRIDRLRKIKDESEKKKISCILSYINHLIKFKDQHSFNVFSAKEHKIPVLLRHKFSNMFAITESKRLPPEKNSLLIYYVLVLTLFSDEFRTDYTDIAKDLSMNALPVRQFYEQLGCKISRQKNMFFATLPVPLKFPELRQRKRKR</sequence>
<dbReference type="Pfam" id="PF06870">
    <property type="entry name" value="RNA_pol_I_A49"/>
    <property type="match status" value="1"/>
</dbReference>